<feature type="non-terminal residue" evidence="2">
    <location>
        <position position="61"/>
    </location>
</feature>
<evidence type="ECO:0000313" key="2">
    <source>
        <dbReference type="EMBL" id="GFG31271.1"/>
    </source>
</evidence>
<feature type="region of interest" description="Disordered" evidence="1">
    <location>
        <begin position="35"/>
        <end position="61"/>
    </location>
</feature>
<evidence type="ECO:0000256" key="1">
    <source>
        <dbReference type="SAM" id="MobiDB-lite"/>
    </source>
</evidence>
<dbReference type="EMBL" id="BLKM01004391">
    <property type="protein sequence ID" value="GFG31271.1"/>
    <property type="molecule type" value="Genomic_DNA"/>
</dbReference>
<comment type="caution">
    <text evidence="2">The sequence shown here is derived from an EMBL/GenBank/DDBJ whole genome shotgun (WGS) entry which is preliminary data.</text>
</comment>
<dbReference type="InParanoid" id="A0A6L2PFF0"/>
<protein>
    <submittedName>
        <fullName evidence="2">Uncharacterized protein</fullName>
    </submittedName>
</protein>
<proteinExistence type="predicted"/>
<reference evidence="3" key="1">
    <citation type="submission" date="2020-01" db="EMBL/GenBank/DDBJ databases">
        <title>Draft genome sequence of the Termite Coptotermes fromosanus.</title>
        <authorList>
            <person name="Itakura S."/>
            <person name="Yosikawa Y."/>
            <person name="Umezawa K."/>
        </authorList>
    </citation>
    <scope>NUCLEOTIDE SEQUENCE [LARGE SCALE GENOMIC DNA]</scope>
</reference>
<dbReference type="AlphaFoldDB" id="A0A6L2PFF0"/>
<name>A0A6L2PFF0_COPFO</name>
<sequence>STVKVQDVSKVALQIGHARTIPLSTIWRRGPRRTLALPARRRTPSLPQRRPQVPQNRFPRS</sequence>
<evidence type="ECO:0000313" key="3">
    <source>
        <dbReference type="Proteomes" id="UP000502823"/>
    </source>
</evidence>
<dbReference type="Proteomes" id="UP000502823">
    <property type="component" value="Unassembled WGS sequence"/>
</dbReference>
<organism evidence="2 3">
    <name type="scientific">Coptotermes formosanus</name>
    <name type="common">Formosan subterranean termite</name>
    <dbReference type="NCBI Taxonomy" id="36987"/>
    <lineage>
        <taxon>Eukaryota</taxon>
        <taxon>Metazoa</taxon>
        <taxon>Ecdysozoa</taxon>
        <taxon>Arthropoda</taxon>
        <taxon>Hexapoda</taxon>
        <taxon>Insecta</taxon>
        <taxon>Pterygota</taxon>
        <taxon>Neoptera</taxon>
        <taxon>Polyneoptera</taxon>
        <taxon>Dictyoptera</taxon>
        <taxon>Blattodea</taxon>
        <taxon>Blattoidea</taxon>
        <taxon>Termitoidae</taxon>
        <taxon>Rhinotermitidae</taxon>
        <taxon>Coptotermes</taxon>
    </lineage>
</organism>
<keyword evidence="3" id="KW-1185">Reference proteome</keyword>
<gene>
    <name evidence="2" type="ORF">Cfor_03275</name>
</gene>
<feature type="non-terminal residue" evidence="2">
    <location>
        <position position="1"/>
    </location>
</feature>
<accession>A0A6L2PFF0</accession>